<feature type="domain" description="Methyltransferase type 11" evidence="1">
    <location>
        <begin position="45"/>
        <end position="142"/>
    </location>
</feature>
<dbReference type="InterPro" id="IPR013216">
    <property type="entry name" value="Methyltransf_11"/>
</dbReference>
<evidence type="ECO:0000313" key="2">
    <source>
        <dbReference type="EMBL" id="MQX17534.1"/>
    </source>
</evidence>
<gene>
    <name evidence="2" type="ORF">GHK62_23145</name>
</gene>
<keyword evidence="2" id="KW-0808">Transferase</keyword>
<accession>A0A6N7LLC1</accession>
<dbReference type="GO" id="GO:0032259">
    <property type="term" value="P:methylation"/>
    <property type="evidence" value="ECO:0007669"/>
    <property type="project" value="UniProtKB-KW"/>
</dbReference>
<dbReference type="Proteomes" id="UP000439983">
    <property type="component" value="Unassembled WGS sequence"/>
</dbReference>
<evidence type="ECO:0000313" key="3">
    <source>
        <dbReference type="Proteomes" id="UP000439983"/>
    </source>
</evidence>
<protein>
    <submittedName>
        <fullName evidence="2">Methyltransferase domain-containing protein</fullName>
    </submittedName>
</protein>
<dbReference type="EMBL" id="WITC01000099">
    <property type="protein sequence ID" value="MQX17534.1"/>
    <property type="molecule type" value="Genomic_DNA"/>
</dbReference>
<dbReference type="RefSeq" id="WP_153441398.1">
    <property type="nucleotide sequence ID" value="NZ_JACIGA010000004.1"/>
</dbReference>
<dbReference type="Gene3D" id="3.40.50.150">
    <property type="entry name" value="Vaccinia Virus protein VP39"/>
    <property type="match status" value="1"/>
</dbReference>
<dbReference type="AlphaFoldDB" id="A0A6N7LLC1"/>
<organism evidence="2 3">
    <name type="scientific">Sinorhizobium terangae</name>
    <dbReference type="NCBI Taxonomy" id="110322"/>
    <lineage>
        <taxon>Bacteria</taxon>
        <taxon>Pseudomonadati</taxon>
        <taxon>Pseudomonadota</taxon>
        <taxon>Alphaproteobacteria</taxon>
        <taxon>Hyphomicrobiales</taxon>
        <taxon>Rhizobiaceae</taxon>
        <taxon>Sinorhizobium/Ensifer group</taxon>
        <taxon>Sinorhizobium</taxon>
    </lineage>
</organism>
<keyword evidence="2" id="KW-0489">Methyltransferase</keyword>
<dbReference type="CDD" id="cd02440">
    <property type="entry name" value="AdoMet_MTases"/>
    <property type="match status" value="1"/>
</dbReference>
<dbReference type="OrthoDB" id="9787738at2"/>
<sequence length="270" mass="29546">MAEIDKVFAGAIPELYDRLLVPLIFSDYARDLAARVARLKPHDILEIAAGTGVVTRALAPQMDANARLVATDLNQPMLDLAAQKQGDDPRITWRQADALALPFQAWSFDVVFCQFGVMFFPDRVQAYRETHRVLKPGGYFLFNVWDAIETNELAHVVTEALAAHFPADPPRFLARTPHGYGDPALIRADLEAAGFRNITLETLEKKNGALSAEEIATGFCQGSPLRNEIEARDPSGLGGATRAATDALHQRYGEGAIDGRIRAHVVAASR</sequence>
<dbReference type="Pfam" id="PF08241">
    <property type="entry name" value="Methyltransf_11"/>
    <property type="match status" value="1"/>
</dbReference>
<proteinExistence type="predicted"/>
<dbReference type="SUPFAM" id="SSF53335">
    <property type="entry name" value="S-adenosyl-L-methionine-dependent methyltransferases"/>
    <property type="match status" value="1"/>
</dbReference>
<keyword evidence="3" id="KW-1185">Reference proteome</keyword>
<dbReference type="PANTHER" id="PTHR43591">
    <property type="entry name" value="METHYLTRANSFERASE"/>
    <property type="match status" value="1"/>
</dbReference>
<evidence type="ECO:0000259" key="1">
    <source>
        <dbReference type="Pfam" id="PF08241"/>
    </source>
</evidence>
<dbReference type="InterPro" id="IPR029063">
    <property type="entry name" value="SAM-dependent_MTases_sf"/>
</dbReference>
<name>A0A6N7LLC1_SINTE</name>
<dbReference type="GO" id="GO:0008757">
    <property type="term" value="F:S-adenosylmethionine-dependent methyltransferase activity"/>
    <property type="evidence" value="ECO:0007669"/>
    <property type="project" value="InterPro"/>
</dbReference>
<comment type="caution">
    <text evidence="2">The sequence shown here is derived from an EMBL/GenBank/DDBJ whole genome shotgun (WGS) entry which is preliminary data.</text>
</comment>
<reference evidence="2 3" key="1">
    <citation type="journal article" date="2013" name="Genome Biol.">
        <title>Comparative genomics of the core and accessory genomes of 48 Sinorhizobium strains comprising five genospecies.</title>
        <authorList>
            <person name="Sugawara M."/>
            <person name="Epstein B."/>
            <person name="Badgley B.D."/>
            <person name="Unno T."/>
            <person name="Xu L."/>
            <person name="Reese J."/>
            <person name="Gyaneshwar P."/>
            <person name="Denny R."/>
            <person name="Mudge J."/>
            <person name="Bharti A.K."/>
            <person name="Farmer A.D."/>
            <person name="May G.D."/>
            <person name="Woodward J.E."/>
            <person name="Medigue C."/>
            <person name="Vallenet D."/>
            <person name="Lajus A."/>
            <person name="Rouy Z."/>
            <person name="Martinez-Vaz B."/>
            <person name="Tiffin P."/>
            <person name="Young N.D."/>
            <person name="Sadowsky M.J."/>
        </authorList>
    </citation>
    <scope>NUCLEOTIDE SEQUENCE [LARGE SCALE GENOMIC DNA]</scope>
    <source>
        <strain evidence="2 3">USDA4894</strain>
    </source>
</reference>
<dbReference type="PANTHER" id="PTHR43591:SF24">
    <property type="entry name" value="2-METHOXY-6-POLYPRENYL-1,4-BENZOQUINOL METHYLASE, MITOCHONDRIAL"/>
    <property type="match status" value="1"/>
</dbReference>